<dbReference type="Gene3D" id="3.40.50.300">
    <property type="entry name" value="P-loop containing nucleotide triphosphate hydrolases"/>
    <property type="match status" value="1"/>
</dbReference>
<dbReference type="Gene3D" id="2.40.50.100">
    <property type="match status" value="1"/>
</dbReference>
<evidence type="ECO:0000313" key="2">
    <source>
        <dbReference type="EMBL" id="MCT8390060.1"/>
    </source>
</evidence>
<dbReference type="PANTHER" id="PTHR43875">
    <property type="entry name" value="MALTODEXTRIN IMPORT ATP-BINDING PROTEIN MSMX"/>
    <property type="match status" value="1"/>
</dbReference>
<dbReference type="Pfam" id="PF00005">
    <property type="entry name" value="ABC_tran"/>
    <property type="match status" value="1"/>
</dbReference>
<dbReference type="InterPro" id="IPR027417">
    <property type="entry name" value="P-loop_NTPase"/>
</dbReference>
<name>A0ABT2NZK7_9LACO</name>
<feature type="domain" description="ABC transporter" evidence="1">
    <location>
        <begin position="1"/>
        <end position="145"/>
    </location>
</feature>
<dbReference type="InterPro" id="IPR008995">
    <property type="entry name" value="Mo/tungstate-bd_C_term_dom"/>
</dbReference>
<dbReference type="InterPro" id="IPR003439">
    <property type="entry name" value="ABC_transporter-like_ATP-bd"/>
</dbReference>
<dbReference type="PROSITE" id="PS50893">
    <property type="entry name" value="ABC_TRANSPORTER_2"/>
    <property type="match status" value="1"/>
</dbReference>
<dbReference type="InterPro" id="IPR047641">
    <property type="entry name" value="ABC_transpr_MalK/UgpC-like"/>
</dbReference>
<dbReference type="Pfam" id="PF17912">
    <property type="entry name" value="OB_MalK"/>
    <property type="match status" value="1"/>
</dbReference>
<evidence type="ECO:0000259" key="1">
    <source>
        <dbReference type="PROSITE" id="PS50893"/>
    </source>
</evidence>
<dbReference type="InterPro" id="IPR012340">
    <property type="entry name" value="NA-bd_OB-fold"/>
</dbReference>
<dbReference type="Gene3D" id="2.40.50.140">
    <property type="entry name" value="Nucleic acid-binding proteins"/>
    <property type="match status" value="1"/>
</dbReference>
<dbReference type="EMBL" id="QVOV01000010">
    <property type="protein sequence ID" value="MCT8390060.1"/>
    <property type="molecule type" value="Genomic_DNA"/>
</dbReference>
<dbReference type="InterPro" id="IPR040582">
    <property type="entry name" value="OB_MalK-like"/>
</dbReference>
<protein>
    <submittedName>
        <fullName evidence="2">ATP-binding cassette domain-containing protein</fullName>
    </submittedName>
</protein>
<dbReference type="SUPFAM" id="SSF52540">
    <property type="entry name" value="P-loop containing nucleoside triphosphate hydrolases"/>
    <property type="match status" value="1"/>
</dbReference>
<keyword evidence="2" id="KW-0547">Nucleotide-binding</keyword>
<evidence type="ECO:0000313" key="3">
    <source>
        <dbReference type="Proteomes" id="UP001525857"/>
    </source>
</evidence>
<reference evidence="2 3" key="1">
    <citation type="submission" date="2018-08" db="EMBL/GenBank/DDBJ databases">
        <title>Draft genome sequences of Leuconostoc spp. and Weissella spp. with biocontrol potential.</title>
        <authorList>
            <person name="Lo R."/>
            <person name="Ho V.T.T."/>
            <person name="Turner M.S."/>
        </authorList>
    </citation>
    <scope>NUCLEOTIDE SEQUENCE [LARGE SCALE GENOMIC DNA]</scope>
    <source>
        <strain evidence="2 3">733</strain>
    </source>
</reference>
<dbReference type="SUPFAM" id="SSF50331">
    <property type="entry name" value="MOP-like"/>
    <property type="match status" value="1"/>
</dbReference>
<comment type="caution">
    <text evidence="2">The sequence shown here is derived from an EMBL/GenBank/DDBJ whole genome shotgun (WGS) entry which is preliminary data.</text>
</comment>
<sequence>MSVYDNMAFGLKLRKYPKKDIDERVHHAAEAIGLEAYLDRKPGALSGGQRQRVALGRAIVRDAPIFLMDEPLSNLDAKLRVSMRAEIAKLHRRLNTTTIYVTHDQTEATTMADRIVIMKDGKIQQVGTPQEVYDKPANLFVGSFIGSPAMNFFTVHLVDNHINEQNGHFSLEVPDGCLKVLKTKGYSGKKLIFGIRPEDIHRDNAFLKVFPQATMKTTINVSELLGAESQLYCKIGAEEFIAKVNSRDHIAPGEVVTVGMDINKGHFFDPETETTVY</sequence>
<dbReference type="PROSITE" id="PS00211">
    <property type="entry name" value="ABC_TRANSPORTER_1"/>
    <property type="match status" value="1"/>
</dbReference>
<organism evidence="2 3">
    <name type="scientific">Leuconostoc holzapfelii</name>
    <dbReference type="NCBI Taxonomy" id="434464"/>
    <lineage>
        <taxon>Bacteria</taxon>
        <taxon>Bacillati</taxon>
        <taxon>Bacillota</taxon>
        <taxon>Bacilli</taxon>
        <taxon>Lactobacillales</taxon>
        <taxon>Lactobacillaceae</taxon>
        <taxon>Leuconostoc</taxon>
    </lineage>
</organism>
<proteinExistence type="predicted"/>
<dbReference type="GO" id="GO:0005524">
    <property type="term" value="F:ATP binding"/>
    <property type="evidence" value="ECO:0007669"/>
    <property type="project" value="UniProtKB-KW"/>
</dbReference>
<keyword evidence="2" id="KW-0067">ATP-binding</keyword>
<dbReference type="Proteomes" id="UP001525857">
    <property type="component" value="Unassembled WGS sequence"/>
</dbReference>
<keyword evidence="3" id="KW-1185">Reference proteome</keyword>
<dbReference type="PANTHER" id="PTHR43875:SF1">
    <property type="entry name" value="OSMOPROTECTIVE COMPOUNDS UPTAKE ATP-BINDING PROTEIN GGTA"/>
    <property type="match status" value="1"/>
</dbReference>
<dbReference type="InterPro" id="IPR017871">
    <property type="entry name" value="ABC_transporter-like_CS"/>
</dbReference>
<accession>A0ABT2NZK7</accession>
<gene>
    <name evidence="2" type="ORF">D0501_08260</name>
</gene>